<keyword evidence="9" id="KW-1185">Reference proteome</keyword>
<accession>A0A8H7TFS8</accession>
<dbReference type="Pfam" id="PF08240">
    <property type="entry name" value="ADH_N"/>
    <property type="match status" value="1"/>
</dbReference>
<dbReference type="SMART" id="SM00829">
    <property type="entry name" value="PKS_ER"/>
    <property type="match status" value="1"/>
</dbReference>
<dbReference type="PROSITE" id="PS00059">
    <property type="entry name" value="ADH_ZINC"/>
    <property type="match status" value="1"/>
</dbReference>
<dbReference type="EMBL" id="JAFJYH010000138">
    <property type="protein sequence ID" value="KAG4418071.1"/>
    <property type="molecule type" value="Genomic_DNA"/>
</dbReference>
<comment type="caution">
    <text evidence="8">The sequence shown here is derived from an EMBL/GenBank/DDBJ whole genome shotgun (WGS) entry which is preliminary data.</text>
</comment>
<evidence type="ECO:0000256" key="4">
    <source>
        <dbReference type="ARBA" id="ARBA00023002"/>
    </source>
</evidence>
<dbReference type="InterPro" id="IPR011032">
    <property type="entry name" value="GroES-like_sf"/>
</dbReference>
<dbReference type="CDD" id="cd08278">
    <property type="entry name" value="benzyl_alcohol_DH"/>
    <property type="match status" value="1"/>
</dbReference>
<evidence type="ECO:0000256" key="2">
    <source>
        <dbReference type="ARBA" id="ARBA00022723"/>
    </source>
</evidence>
<organism evidence="8 9">
    <name type="scientific">Cadophora malorum</name>
    <dbReference type="NCBI Taxonomy" id="108018"/>
    <lineage>
        <taxon>Eukaryota</taxon>
        <taxon>Fungi</taxon>
        <taxon>Dikarya</taxon>
        <taxon>Ascomycota</taxon>
        <taxon>Pezizomycotina</taxon>
        <taxon>Leotiomycetes</taxon>
        <taxon>Helotiales</taxon>
        <taxon>Ploettnerulaceae</taxon>
        <taxon>Cadophora</taxon>
    </lineage>
</organism>
<dbReference type="InterPro" id="IPR013149">
    <property type="entry name" value="ADH-like_C"/>
</dbReference>
<sequence>MITEALVVQEPGALFAYRTITVEDNLRDDEVLVEIKATGVCHTDLNFAKEKTVPGLFPGVFGHEGAGVVVKTGASVKNTSAGDHVLLTYTCCGDCKYCKNHESSFCYDFEKGNFGVGRNDGSKAYSTEDGGEITSHFFGQSSFSKYAVVMATSVVKVDKSLPLDDLAPLGCGIMTGAGAMMNVLKPKGEDIVCVVGVGAVGLAALMALRLSPSPPKKVIAVDIVPERLELAKKYGATDVVNSREVEDLKTALLEVTDGKGVDGTIDTTGRPEIVGSLLKASAKKGMVVQVGVGQLTAEVSTCIFDTVNTGRVYLGCAMGNCYPQEFIPLLVGAWKSGYFPFTDLIAKYPAKDMNDAAKDVLSGKVIKAVLVWD</sequence>
<dbReference type="Gene3D" id="3.90.180.10">
    <property type="entry name" value="Medium-chain alcohol dehydrogenases, catalytic domain"/>
    <property type="match status" value="1"/>
</dbReference>
<dbReference type="InterPro" id="IPR020843">
    <property type="entry name" value="ER"/>
</dbReference>
<evidence type="ECO:0000256" key="6">
    <source>
        <dbReference type="RuleBase" id="RU361277"/>
    </source>
</evidence>
<dbReference type="GO" id="GO:0005829">
    <property type="term" value="C:cytosol"/>
    <property type="evidence" value="ECO:0007669"/>
    <property type="project" value="TreeGrafter"/>
</dbReference>
<reference evidence="8" key="1">
    <citation type="submission" date="2021-02" db="EMBL/GenBank/DDBJ databases">
        <title>Genome sequence Cadophora malorum strain M34.</title>
        <authorList>
            <person name="Stefanovic E."/>
            <person name="Vu D."/>
            <person name="Scully C."/>
            <person name="Dijksterhuis J."/>
            <person name="Roader J."/>
            <person name="Houbraken J."/>
        </authorList>
    </citation>
    <scope>NUCLEOTIDE SEQUENCE</scope>
    <source>
        <strain evidence="8">M34</strain>
    </source>
</reference>
<dbReference type="PANTHER" id="PTHR43880:SF12">
    <property type="entry name" value="ALCOHOL DEHYDROGENASE CLASS-3"/>
    <property type="match status" value="1"/>
</dbReference>
<dbReference type="GO" id="GO:0008270">
    <property type="term" value="F:zinc ion binding"/>
    <property type="evidence" value="ECO:0007669"/>
    <property type="project" value="InterPro"/>
</dbReference>
<keyword evidence="3 6" id="KW-0862">Zinc</keyword>
<keyword evidence="4" id="KW-0560">Oxidoreductase</keyword>
<evidence type="ECO:0000256" key="3">
    <source>
        <dbReference type="ARBA" id="ARBA00022833"/>
    </source>
</evidence>
<dbReference type="FunFam" id="3.40.50.720:FF:000003">
    <property type="entry name" value="S-(hydroxymethyl)glutathione dehydrogenase"/>
    <property type="match status" value="1"/>
</dbReference>
<dbReference type="Gene3D" id="3.40.50.720">
    <property type="entry name" value="NAD(P)-binding Rossmann-like Domain"/>
    <property type="match status" value="1"/>
</dbReference>
<dbReference type="InterPro" id="IPR036291">
    <property type="entry name" value="NAD(P)-bd_dom_sf"/>
</dbReference>
<dbReference type="InterPro" id="IPR013154">
    <property type="entry name" value="ADH-like_N"/>
</dbReference>
<name>A0A8H7TFS8_9HELO</name>
<dbReference type="SUPFAM" id="SSF50129">
    <property type="entry name" value="GroES-like"/>
    <property type="match status" value="1"/>
</dbReference>
<gene>
    <name evidence="8" type="ORF">IFR04_008808</name>
</gene>
<evidence type="ECO:0000256" key="5">
    <source>
        <dbReference type="ARBA" id="ARBA00023027"/>
    </source>
</evidence>
<evidence type="ECO:0000313" key="8">
    <source>
        <dbReference type="EMBL" id="KAG4418071.1"/>
    </source>
</evidence>
<dbReference type="AlphaFoldDB" id="A0A8H7TFS8"/>
<dbReference type="OrthoDB" id="1560166at2759"/>
<dbReference type="GO" id="GO:0046294">
    <property type="term" value="P:formaldehyde catabolic process"/>
    <property type="evidence" value="ECO:0007669"/>
    <property type="project" value="TreeGrafter"/>
</dbReference>
<dbReference type="SUPFAM" id="SSF51735">
    <property type="entry name" value="NAD(P)-binding Rossmann-fold domains"/>
    <property type="match status" value="1"/>
</dbReference>
<keyword evidence="5" id="KW-0520">NAD</keyword>
<protein>
    <recommendedName>
        <fullName evidence="7">Enoyl reductase (ER) domain-containing protein</fullName>
    </recommendedName>
</protein>
<dbReference type="Proteomes" id="UP000664132">
    <property type="component" value="Unassembled WGS sequence"/>
</dbReference>
<feature type="domain" description="Enoyl reductase (ER)" evidence="7">
    <location>
        <begin position="12"/>
        <end position="370"/>
    </location>
</feature>
<evidence type="ECO:0000259" key="7">
    <source>
        <dbReference type="SMART" id="SM00829"/>
    </source>
</evidence>
<dbReference type="Pfam" id="PF00107">
    <property type="entry name" value="ADH_zinc_N"/>
    <property type="match status" value="1"/>
</dbReference>
<dbReference type="PANTHER" id="PTHR43880">
    <property type="entry name" value="ALCOHOL DEHYDROGENASE"/>
    <property type="match status" value="1"/>
</dbReference>
<keyword evidence="2 6" id="KW-0479">Metal-binding</keyword>
<comment type="cofactor">
    <cofactor evidence="1 6">
        <name>Zn(2+)</name>
        <dbReference type="ChEBI" id="CHEBI:29105"/>
    </cofactor>
</comment>
<dbReference type="InterPro" id="IPR002328">
    <property type="entry name" value="ADH_Zn_CS"/>
</dbReference>
<comment type="similarity">
    <text evidence="6">Belongs to the zinc-containing alcohol dehydrogenase family.</text>
</comment>
<dbReference type="GO" id="GO:0051903">
    <property type="term" value="F:S-(hydroxymethyl)glutathione dehydrogenase [NAD(P)+] activity"/>
    <property type="evidence" value="ECO:0007669"/>
    <property type="project" value="TreeGrafter"/>
</dbReference>
<evidence type="ECO:0000256" key="1">
    <source>
        <dbReference type="ARBA" id="ARBA00001947"/>
    </source>
</evidence>
<proteinExistence type="inferred from homology"/>
<evidence type="ECO:0000313" key="9">
    <source>
        <dbReference type="Proteomes" id="UP000664132"/>
    </source>
</evidence>